<dbReference type="Pfam" id="PF00188">
    <property type="entry name" value="CAP"/>
    <property type="match status" value="1"/>
</dbReference>
<comment type="caution">
    <text evidence="3">The sequence shown here is derived from an EMBL/GenBank/DDBJ whole genome shotgun (WGS) entry which is preliminary data.</text>
</comment>
<dbReference type="PANTHER" id="PTHR31157:SF1">
    <property type="entry name" value="SCP DOMAIN-CONTAINING PROTEIN"/>
    <property type="match status" value="1"/>
</dbReference>
<sequence>MKSVLAGLLLSLTSLHHVAAPRSFAAAVPSPSAWAEVDTTPALLRYLNLYRQQAGLPPLILSKTACLAARLQATYNLTHRTHGHYNPQYPSPRQRLAAVGHAFEHANGYVSYGYENCVRFRGLRPASLTGIESQILRAYKASPKHQAALLDPNATKVGMATVYDGDELQNSMVFCI</sequence>
<dbReference type="Proteomes" id="UP000664144">
    <property type="component" value="Unassembled WGS sequence"/>
</dbReference>
<proteinExistence type="predicted"/>
<keyword evidence="1" id="KW-0732">Signal</keyword>
<feature type="domain" description="SCP" evidence="2">
    <location>
        <begin position="44"/>
        <end position="169"/>
    </location>
</feature>
<feature type="signal peptide" evidence="1">
    <location>
        <begin position="1"/>
        <end position="19"/>
    </location>
</feature>
<gene>
    <name evidence="3" type="ORF">J0X19_08560</name>
</gene>
<name>A0A939EV36_9BACT</name>
<dbReference type="RefSeq" id="WP_206983869.1">
    <property type="nucleotide sequence ID" value="NZ_JAFLQZ010000004.1"/>
</dbReference>
<dbReference type="AlphaFoldDB" id="A0A939EV36"/>
<evidence type="ECO:0000313" key="4">
    <source>
        <dbReference type="Proteomes" id="UP000664144"/>
    </source>
</evidence>
<evidence type="ECO:0000259" key="2">
    <source>
        <dbReference type="Pfam" id="PF00188"/>
    </source>
</evidence>
<accession>A0A939EV36</accession>
<dbReference type="InterPro" id="IPR014044">
    <property type="entry name" value="CAP_dom"/>
</dbReference>
<dbReference type="SUPFAM" id="SSF55797">
    <property type="entry name" value="PR-1-like"/>
    <property type="match status" value="1"/>
</dbReference>
<evidence type="ECO:0000313" key="3">
    <source>
        <dbReference type="EMBL" id="MBO0357993.1"/>
    </source>
</evidence>
<dbReference type="CDD" id="cd05379">
    <property type="entry name" value="CAP_bacterial"/>
    <property type="match status" value="1"/>
</dbReference>
<reference evidence="3" key="1">
    <citation type="submission" date="2021-03" db="EMBL/GenBank/DDBJ databases">
        <authorList>
            <person name="Kim M.K."/>
        </authorList>
    </citation>
    <scope>NUCLEOTIDE SEQUENCE</scope>
    <source>
        <strain evidence="3">BT186</strain>
    </source>
</reference>
<protein>
    <submittedName>
        <fullName evidence="3">CAP domain-containing protein</fullName>
    </submittedName>
</protein>
<organism evidence="3 4">
    <name type="scientific">Hymenobacter telluris</name>
    <dbReference type="NCBI Taxonomy" id="2816474"/>
    <lineage>
        <taxon>Bacteria</taxon>
        <taxon>Pseudomonadati</taxon>
        <taxon>Bacteroidota</taxon>
        <taxon>Cytophagia</taxon>
        <taxon>Cytophagales</taxon>
        <taxon>Hymenobacteraceae</taxon>
        <taxon>Hymenobacter</taxon>
    </lineage>
</organism>
<dbReference type="Gene3D" id="3.40.33.10">
    <property type="entry name" value="CAP"/>
    <property type="match status" value="1"/>
</dbReference>
<dbReference type="EMBL" id="JAFLQZ010000004">
    <property type="protein sequence ID" value="MBO0357993.1"/>
    <property type="molecule type" value="Genomic_DNA"/>
</dbReference>
<dbReference type="InterPro" id="IPR035940">
    <property type="entry name" value="CAP_sf"/>
</dbReference>
<dbReference type="PANTHER" id="PTHR31157">
    <property type="entry name" value="SCP DOMAIN-CONTAINING PROTEIN"/>
    <property type="match status" value="1"/>
</dbReference>
<feature type="chain" id="PRO_5036690892" evidence="1">
    <location>
        <begin position="20"/>
        <end position="176"/>
    </location>
</feature>
<keyword evidence="4" id="KW-1185">Reference proteome</keyword>
<evidence type="ECO:0000256" key="1">
    <source>
        <dbReference type="SAM" id="SignalP"/>
    </source>
</evidence>